<dbReference type="PANTHER" id="PTHR43420">
    <property type="entry name" value="ACETYLTRANSFERASE"/>
    <property type="match status" value="1"/>
</dbReference>
<evidence type="ECO:0000313" key="5">
    <source>
        <dbReference type="Proteomes" id="UP001210770"/>
    </source>
</evidence>
<protein>
    <submittedName>
        <fullName evidence="4">GNAT family N-acetyltransferase</fullName>
        <ecNumber evidence="4">2.3.1.-</ecNumber>
    </submittedName>
</protein>
<dbReference type="EMBL" id="CP116423">
    <property type="protein sequence ID" value="WCE71195.1"/>
    <property type="molecule type" value="Genomic_DNA"/>
</dbReference>
<dbReference type="PROSITE" id="PS51186">
    <property type="entry name" value="GNAT"/>
    <property type="match status" value="1"/>
</dbReference>
<dbReference type="InterPro" id="IPR000182">
    <property type="entry name" value="GNAT_dom"/>
</dbReference>
<gene>
    <name evidence="4" type="ORF">PL336_04925</name>
</gene>
<feature type="domain" description="N-acetyltransferase" evidence="3">
    <location>
        <begin position="1"/>
        <end position="136"/>
    </location>
</feature>
<dbReference type="GO" id="GO:0016747">
    <property type="term" value="F:acyltransferase activity, transferring groups other than amino-acyl groups"/>
    <property type="evidence" value="ECO:0007669"/>
    <property type="project" value="InterPro"/>
</dbReference>
<dbReference type="CDD" id="cd04301">
    <property type="entry name" value="NAT_SF"/>
    <property type="match status" value="1"/>
</dbReference>
<evidence type="ECO:0000256" key="2">
    <source>
        <dbReference type="ARBA" id="ARBA00023315"/>
    </source>
</evidence>
<organism evidence="4 5">
    <name type="scientific">Sulfitobacter faviae</name>
    <dbReference type="NCBI Taxonomy" id="1775881"/>
    <lineage>
        <taxon>Bacteria</taxon>
        <taxon>Pseudomonadati</taxon>
        <taxon>Pseudomonadota</taxon>
        <taxon>Alphaproteobacteria</taxon>
        <taxon>Rhodobacterales</taxon>
        <taxon>Roseobacteraceae</taxon>
        <taxon>Sulfitobacter</taxon>
    </lineage>
</organism>
<proteinExistence type="predicted"/>
<dbReference type="Pfam" id="PF00583">
    <property type="entry name" value="Acetyltransf_1"/>
    <property type="match status" value="1"/>
</dbReference>
<evidence type="ECO:0000259" key="3">
    <source>
        <dbReference type="PROSITE" id="PS51186"/>
    </source>
</evidence>
<reference evidence="4" key="1">
    <citation type="submission" date="2023-01" db="EMBL/GenBank/DDBJ databases">
        <title>Comparative genomic analysis of cold water coral derived Sulfitobacter faviae: insights into their metabolism and habitat adaptation.</title>
        <authorList>
            <person name="Guo Y."/>
            <person name="Lin S."/>
            <person name="Huang Z."/>
            <person name="Tang K."/>
            <person name="Wang X."/>
        </authorList>
    </citation>
    <scope>NUCLEOTIDE SEQUENCE</scope>
    <source>
        <strain evidence="4">SCSIO W_1865</strain>
    </source>
</reference>
<evidence type="ECO:0000256" key="1">
    <source>
        <dbReference type="ARBA" id="ARBA00022679"/>
    </source>
</evidence>
<evidence type="ECO:0000313" key="4">
    <source>
        <dbReference type="EMBL" id="WCE71195.1"/>
    </source>
</evidence>
<keyword evidence="2 4" id="KW-0012">Acyltransferase</keyword>
<dbReference type="RefSeq" id="WP_271689362.1">
    <property type="nucleotide sequence ID" value="NZ_CP116423.1"/>
</dbReference>
<accession>A0AAX3LRL9</accession>
<dbReference type="InterPro" id="IPR050680">
    <property type="entry name" value="YpeA/RimI_acetyltransf"/>
</dbReference>
<name>A0AAX3LRL9_9RHOB</name>
<sequence>MTPAALATLHAAAFTQDRPWREAEFASLLDSPFVQLFTRPGGFALTRTIAGESELLTLAVDPAQQRRGLGRALLRDWLAALPADCESAFLEVAADNLPARALYADQGFAQIATRRAYYARSGVPPVDACILQRVLTHGHAGDPGGLPSKSG</sequence>
<dbReference type="EC" id="2.3.1.-" evidence="4"/>
<dbReference type="AlphaFoldDB" id="A0AAX3LRL9"/>
<keyword evidence="1 4" id="KW-0808">Transferase</keyword>
<dbReference type="InterPro" id="IPR016181">
    <property type="entry name" value="Acyl_CoA_acyltransferase"/>
</dbReference>
<dbReference type="PANTHER" id="PTHR43420:SF12">
    <property type="entry name" value="N-ACETYLTRANSFERASE DOMAIN-CONTAINING PROTEIN"/>
    <property type="match status" value="1"/>
</dbReference>
<dbReference type="Proteomes" id="UP001210770">
    <property type="component" value="Chromosome"/>
</dbReference>
<dbReference type="SUPFAM" id="SSF55729">
    <property type="entry name" value="Acyl-CoA N-acyltransferases (Nat)"/>
    <property type="match status" value="1"/>
</dbReference>
<dbReference type="Gene3D" id="3.40.630.30">
    <property type="match status" value="1"/>
</dbReference>